<feature type="domain" description="Dihydrodipicolinate reductase C-terminal" evidence="13">
    <location>
        <begin position="133"/>
        <end position="243"/>
    </location>
</feature>
<dbReference type="Gene3D" id="3.30.360.10">
    <property type="entry name" value="Dihydrodipicolinate Reductase, domain 2"/>
    <property type="match status" value="1"/>
</dbReference>
<dbReference type="PANTHER" id="PTHR20836">
    <property type="entry name" value="DIHYDRODIPICOLINATE REDUCTASE"/>
    <property type="match status" value="1"/>
</dbReference>
<dbReference type="GO" id="GO:0008839">
    <property type="term" value="F:4-hydroxy-tetrahydrodipicolinate reductase"/>
    <property type="evidence" value="ECO:0007669"/>
    <property type="project" value="UniProtKB-EC"/>
</dbReference>
<dbReference type="Pfam" id="PF01113">
    <property type="entry name" value="DapB_N"/>
    <property type="match status" value="1"/>
</dbReference>
<evidence type="ECO:0000256" key="1">
    <source>
        <dbReference type="ARBA" id="ARBA00006642"/>
    </source>
</evidence>
<dbReference type="GO" id="GO:0019877">
    <property type="term" value="P:diaminopimelate biosynthetic process"/>
    <property type="evidence" value="ECO:0007669"/>
    <property type="project" value="UniProtKB-KW"/>
</dbReference>
<dbReference type="SUPFAM" id="SSF51735">
    <property type="entry name" value="NAD(P)-binding Rossmann-fold domains"/>
    <property type="match status" value="1"/>
</dbReference>
<dbReference type="PIRSF" id="PIRSF000161">
    <property type="entry name" value="DHPR"/>
    <property type="match status" value="1"/>
</dbReference>
<dbReference type="Gene3D" id="3.40.50.720">
    <property type="entry name" value="NAD(P)-binding Rossmann-like Domain"/>
    <property type="match status" value="1"/>
</dbReference>
<dbReference type="Pfam" id="PF05173">
    <property type="entry name" value="DapB_C"/>
    <property type="match status" value="1"/>
</dbReference>
<accession>A0A1H2IG03</accession>
<comment type="catalytic activity">
    <reaction evidence="10">
        <text>(S)-2,3,4,5-tetrahydrodipicolinate + NADP(+) + H2O = (2S,4S)-4-hydroxy-2,3,4,5-tetrahydrodipicolinate + NADPH + H(+)</text>
        <dbReference type="Rhea" id="RHEA:35331"/>
        <dbReference type="ChEBI" id="CHEBI:15377"/>
        <dbReference type="ChEBI" id="CHEBI:15378"/>
        <dbReference type="ChEBI" id="CHEBI:16845"/>
        <dbReference type="ChEBI" id="CHEBI:57783"/>
        <dbReference type="ChEBI" id="CHEBI:58349"/>
        <dbReference type="ChEBI" id="CHEBI:67139"/>
        <dbReference type="EC" id="1.17.1.8"/>
    </reaction>
</comment>
<evidence type="ECO:0000256" key="7">
    <source>
        <dbReference type="ARBA" id="ARBA00023154"/>
    </source>
</evidence>
<evidence type="ECO:0000256" key="6">
    <source>
        <dbReference type="ARBA" id="ARBA00023027"/>
    </source>
</evidence>
<evidence type="ECO:0000259" key="12">
    <source>
        <dbReference type="Pfam" id="PF01113"/>
    </source>
</evidence>
<dbReference type="PANTHER" id="PTHR20836:SF0">
    <property type="entry name" value="4-HYDROXY-TETRAHYDRODIPICOLINATE REDUCTASE 1, CHLOROPLASTIC-RELATED"/>
    <property type="match status" value="1"/>
</dbReference>
<evidence type="ECO:0000256" key="2">
    <source>
        <dbReference type="ARBA" id="ARBA00022605"/>
    </source>
</evidence>
<feature type="domain" description="Dihydrodipicolinate reductase N-terminal" evidence="12">
    <location>
        <begin position="1"/>
        <end position="128"/>
    </location>
</feature>
<dbReference type="STRING" id="1245526.SAMN05216580_2972"/>
<gene>
    <name evidence="14" type="ORF">SAMN05216580_2972</name>
</gene>
<dbReference type="SUPFAM" id="SSF55347">
    <property type="entry name" value="Glyceraldehyde-3-phosphate dehydrogenase-like, C-terminal domain"/>
    <property type="match status" value="1"/>
</dbReference>
<evidence type="ECO:0000256" key="5">
    <source>
        <dbReference type="ARBA" id="ARBA00023002"/>
    </source>
</evidence>
<evidence type="ECO:0000313" key="14">
    <source>
        <dbReference type="EMBL" id="SDU42915.1"/>
    </source>
</evidence>
<comment type="catalytic activity">
    <reaction evidence="11">
        <text>(S)-2,3,4,5-tetrahydrodipicolinate + NAD(+) + H2O = (2S,4S)-4-hydroxy-2,3,4,5-tetrahydrodipicolinate + NADH + H(+)</text>
        <dbReference type="Rhea" id="RHEA:35323"/>
        <dbReference type="ChEBI" id="CHEBI:15377"/>
        <dbReference type="ChEBI" id="CHEBI:15378"/>
        <dbReference type="ChEBI" id="CHEBI:16845"/>
        <dbReference type="ChEBI" id="CHEBI:57540"/>
        <dbReference type="ChEBI" id="CHEBI:57945"/>
        <dbReference type="ChEBI" id="CHEBI:67139"/>
        <dbReference type="EC" id="1.17.1.8"/>
    </reaction>
</comment>
<keyword evidence="3" id="KW-0521">NADP</keyword>
<dbReference type="AlphaFoldDB" id="A0A1H2IG03"/>
<dbReference type="GO" id="GO:0009089">
    <property type="term" value="P:lysine biosynthetic process via diaminopimelate"/>
    <property type="evidence" value="ECO:0007669"/>
    <property type="project" value="InterPro"/>
</dbReference>
<dbReference type="Proteomes" id="UP000243063">
    <property type="component" value="Chromosome I"/>
</dbReference>
<evidence type="ECO:0000256" key="4">
    <source>
        <dbReference type="ARBA" id="ARBA00022915"/>
    </source>
</evidence>
<comment type="similarity">
    <text evidence="1">Belongs to the DapB family.</text>
</comment>
<dbReference type="InterPro" id="IPR023940">
    <property type="entry name" value="DHDPR_bac"/>
</dbReference>
<keyword evidence="15" id="KW-1185">Reference proteome</keyword>
<keyword evidence="5" id="KW-0560">Oxidoreductase</keyword>
<evidence type="ECO:0000256" key="8">
    <source>
        <dbReference type="ARBA" id="ARBA00037922"/>
    </source>
</evidence>
<keyword evidence="7" id="KW-0457">Lysine biosynthesis</keyword>
<dbReference type="EMBL" id="LT629780">
    <property type="protein sequence ID" value="SDU42915.1"/>
    <property type="molecule type" value="Genomic_DNA"/>
</dbReference>
<dbReference type="InterPro" id="IPR022663">
    <property type="entry name" value="DapB_C"/>
</dbReference>
<sequence length="254" mass="27743">MKVGLIGFGRTGKSVASVLLNSSDTTLEWVIRGSATPGHRSAAECLGVESNNPATLFGRDELRIDELLERQPVDLIIDFSSSDGIELYAEEAGRRGIAIISAISHYPEERIAQLQALGQHTRILWSPNITLGINFLILAAKILKQIAPDADIEIIEEHFASKPETSGTAKVIAESLDKCSDDIKSIRAGGIVGRHEILFGFPYQTVRLSHESIAREAFGNGVLFAARNLLQREAGFYSMQDLLEPYFYDKAASG</sequence>
<keyword evidence="6" id="KW-0520">NAD</keyword>
<reference evidence="15" key="1">
    <citation type="submission" date="2016-10" db="EMBL/GenBank/DDBJ databases">
        <authorList>
            <person name="Varghese N."/>
            <person name="Submissions S."/>
        </authorList>
    </citation>
    <scope>NUCLEOTIDE SEQUENCE [LARGE SCALE GENOMIC DNA]</scope>
    <source>
        <strain evidence="15">CCTCC 2012022</strain>
    </source>
</reference>
<dbReference type="InterPro" id="IPR000846">
    <property type="entry name" value="DapB_N"/>
</dbReference>
<proteinExistence type="inferred from homology"/>
<evidence type="ECO:0000256" key="9">
    <source>
        <dbReference type="ARBA" id="ARBA00038983"/>
    </source>
</evidence>
<evidence type="ECO:0000256" key="11">
    <source>
        <dbReference type="ARBA" id="ARBA00049396"/>
    </source>
</evidence>
<protein>
    <recommendedName>
        <fullName evidence="9">4-hydroxy-tetrahydrodipicolinate reductase</fullName>
        <ecNumber evidence="9">1.17.1.8</ecNumber>
    </recommendedName>
</protein>
<organism evidence="14 15">
    <name type="scientific">Geopseudomonas guangdongensis</name>
    <dbReference type="NCBI Taxonomy" id="1245526"/>
    <lineage>
        <taxon>Bacteria</taxon>
        <taxon>Pseudomonadati</taxon>
        <taxon>Pseudomonadota</taxon>
        <taxon>Gammaproteobacteria</taxon>
        <taxon>Pseudomonadales</taxon>
        <taxon>Pseudomonadaceae</taxon>
        <taxon>Geopseudomonas</taxon>
    </lineage>
</organism>
<name>A0A1H2IG03_9GAMM</name>
<dbReference type="GO" id="GO:0005829">
    <property type="term" value="C:cytosol"/>
    <property type="evidence" value="ECO:0007669"/>
    <property type="project" value="TreeGrafter"/>
</dbReference>
<keyword evidence="2" id="KW-0028">Amino-acid biosynthesis</keyword>
<dbReference type="OrthoDB" id="9790352at2"/>
<dbReference type="EC" id="1.17.1.8" evidence="9"/>
<comment type="pathway">
    <text evidence="8">Amino-acid biosynthesis; L-lysine biosynthesis via DAP pathway; (S)-tetrahydrodipicolinate from L-aspartate: step 4/4.</text>
</comment>
<evidence type="ECO:0000256" key="10">
    <source>
        <dbReference type="ARBA" id="ARBA00049080"/>
    </source>
</evidence>
<keyword evidence="4" id="KW-0220">Diaminopimelate biosynthesis</keyword>
<dbReference type="InterPro" id="IPR036291">
    <property type="entry name" value="NAD(P)-bd_dom_sf"/>
</dbReference>
<dbReference type="RefSeq" id="WP_090216032.1">
    <property type="nucleotide sequence ID" value="NZ_LT629780.1"/>
</dbReference>
<evidence type="ECO:0000313" key="15">
    <source>
        <dbReference type="Proteomes" id="UP000243063"/>
    </source>
</evidence>
<evidence type="ECO:0000256" key="3">
    <source>
        <dbReference type="ARBA" id="ARBA00022857"/>
    </source>
</evidence>
<evidence type="ECO:0000259" key="13">
    <source>
        <dbReference type="Pfam" id="PF05173"/>
    </source>
</evidence>